<feature type="compositionally biased region" description="Basic and acidic residues" evidence="1">
    <location>
        <begin position="244"/>
        <end position="254"/>
    </location>
</feature>
<dbReference type="SUPFAM" id="SSF46689">
    <property type="entry name" value="Homeodomain-like"/>
    <property type="match status" value="1"/>
</dbReference>
<dbReference type="InterPro" id="IPR001005">
    <property type="entry name" value="SANT/Myb"/>
</dbReference>
<feature type="compositionally biased region" description="Acidic residues" evidence="1">
    <location>
        <begin position="228"/>
        <end position="243"/>
    </location>
</feature>
<feature type="compositionally biased region" description="Polar residues" evidence="1">
    <location>
        <begin position="172"/>
        <end position="183"/>
    </location>
</feature>
<gene>
    <name evidence="3" type="ORF">TR158015</name>
</gene>
<dbReference type="PANTHER" id="PTHR21397:SF2">
    <property type="entry name" value="CHROMATIN COMPLEXES SUBUNIT BAP18"/>
    <property type="match status" value="1"/>
</dbReference>
<dbReference type="Gene3D" id="1.20.58.1880">
    <property type="match status" value="1"/>
</dbReference>
<proteinExistence type="predicted"/>
<feature type="domain" description="SANT" evidence="2">
    <location>
        <begin position="40"/>
        <end position="91"/>
    </location>
</feature>
<evidence type="ECO:0000313" key="3">
    <source>
        <dbReference type="EMBL" id="JAP46003.1"/>
    </source>
</evidence>
<dbReference type="Pfam" id="PF00249">
    <property type="entry name" value="Myb_DNA-binding"/>
    <property type="match status" value="1"/>
</dbReference>
<protein>
    <recommendedName>
        <fullName evidence="2">SANT domain-containing protein</fullName>
    </recommendedName>
</protein>
<sequence>MANAQKVANIFELASLAFGKLAELTLDLKIYQAQAEQTQSSSSRWTIAEVEQLKDAISRFGADLSKIAEVLDTKTVTQIKHKIRNKAFMEAGLEEPPEEDLDDLSQIPRNDKGRRKQTFSERNEEAEPLGKKRRIEGISPQSNLIPPQPGTQTAGLLMAKHAQQMPPRMSGQPRSSGLGSTLSDYDYMQGMPHGQRPERAVGVPPRKLSMEQEAKYEDYSDSGSERYEEPDDDDDDDDEESDEERYYSEEEGGR</sequence>
<feature type="compositionally biased region" description="Polar residues" evidence="1">
    <location>
        <begin position="139"/>
        <end position="154"/>
    </location>
</feature>
<dbReference type="GO" id="GO:0016589">
    <property type="term" value="C:NURF complex"/>
    <property type="evidence" value="ECO:0007669"/>
    <property type="project" value="TreeGrafter"/>
</dbReference>
<accession>A0A0X3P2V2</accession>
<name>A0A0X3P2V2_SCHSO</name>
<dbReference type="InterPro" id="IPR009057">
    <property type="entry name" value="Homeodomain-like_sf"/>
</dbReference>
<dbReference type="EMBL" id="GEEE01017222">
    <property type="protein sequence ID" value="JAP46003.1"/>
    <property type="molecule type" value="Transcribed_RNA"/>
</dbReference>
<dbReference type="InterPro" id="IPR017884">
    <property type="entry name" value="SANT_dom"/>
</dbReference>
<dbReference type="GO" id="GO:0071339">
    <property type="term" value="C:MLL1 complex"/>
    <property type="evidence" value="ECO:0007669"/>
    <property type="project" value="TreeGrafter"/>
</dbReference>
<evidence type="ECO:0000256" key="1">
    <source>
        <dbReference type="SAM" id="MobiDB-lite"/>
    </source>
</evidence>
<dbReference type="SMART" id="SM00717">
    <property type="entry name" value="SANT"/>
    <property type="match status" value="1"/>
</dbReference>
<feature type="region of interest" description="Disordered" evidence="1">
    <location>
        <begin position="90"/>
        <end position="254"/>
    </location>
</feature>
<feature type="compositionally biased region" description="Basic and acidic residues" evidence="1">
    <location>
        <begin position="208"/>
        <end position="227"/>
    </location>
</feature>
<dbReference type="CDD" id="cd00167">
    <property type="entry name" value="SANT"/>
    <property type="match status" value="1"/>
</dbReference>
<dbReference type="AlphaFoldDB" id="A0A0X3P2V2"/>
<dbReference type="PANTHER" id="PTHR21397">
    <property type="entry name" value="CHROMATIN COMPLEXES SUBUNIT BAP18-RELATED"/>
    <property type="match status" value="1"/>
</dbReference>
<evidence type="ECO:0000259" key="2">
    <source>
        <dbReference type="PROSITE" id="PS51293"/>
    </source>
</evidence>
<dbReference type="PROSITE" id="PS51293">
    <property type="entry name" value="SANT"/>
    <property type="match status" value="1"/>
</dbReference>
<organism evidence="3">
    <name type="scientific">Schistocephalus solidus</name>
    <name type="common">Tapeworm</name>
    <dbReference type="NCBI Taxonomy" id="70667"/>
    <lineage>
        <taxon>Eukaryota</taxon>
        <taxon>Metazoa</taxon>
        <taxon>Spiralia</taxon>
        <taxon>Lophotrochozoa</taxon>
        <taxon>Platyhelminthes</taxon>
        <taxon>Cestoda</taxon>
        <taxon>Eucestoda</taxon>
        <taxon>Diphyllobothriidea</taxon>
        <taxon>Diphyllobothriidae</taxon>
        <taxon>Schistocephalus</taxon>
    </lineage>
</organism>
<feature type="compositionally biased region" description="Acidic residues" evidence="1">
    <location>
        <begin position="92"/>
        <end position="103"/>
    </location>
</feature>
<reference evidence="3" key="1">
    <citation type="submission" date="2016-01" db="EMBL/GenBank/DDBJ databases">
        <title>Reference transcriptome for the parasite Schistocephalus solidus: insights into the molecular evolution of parasitism.</title>
        <authorList>
            <person name="Hebert F.O."/>
            <person name="Grambauer S."/>
            <person name="Barber I."/>
            <person name="Landry C.R."/>
            <person name="Aubin-Horth N."/>
        </authorList>
    </citation>
    <scope>NUCLEOTIDE SEQUENCE</scope>
</reference>
<feature type="compositionally biased region" description="Basic and acidic residues" evidence="1">
    <location>
        <begin position="118"/>
        <end position="130"/>
    </location>
</feature>